<comment type="caution">
    <text evidence="2">The sequence shown here is derived from an EMBL/GenBank/DDBJ whole genome shotgun (WGS) entry which is preliminary data.</text>
</comment>
<accession>A0ABV3PKH4</accession>
<keyword evidence="3" id="KW-1185">Reference proteome</keyword>
<dbReference type="Proteomes" id="UP001555786">
    <property type="component" value="Unassembled WGS sequence"/>
</dbReference>
<protein>
    <submittedName>
        <fullName evidence="2">Uncharacterized protein</fullName>
    </submittedName>
</protein>
<reference evidence="2 3" key="1">
    <citation type="submission" date="2024-07" db="EMBL/GenBank/DDBJ databases">
        <title>Description of Labrys sedimenti sp. nov., isolated from a diclofenac-degrading enrichment culture.</title>
        <authorList>
            <person name="Tancsics A."/>
            <person name="Csepanyi A."/>
        </authorList>
    </citation>
    <scope>NUCLEOTIDE SEQUENCE [LARGE SCALE GENOMIC DNA]</scope>
    <source>
        <strain evidence="2 3">LMG 23578</strain>
    </source>
</reference>
<proteinExistence type="predicted"/>
<name>A0ABV3PKH4_9HYPH</name>
<dbReference type="RefSeq" id="WP_367623761.1">
    <property type="nucleotide sequence ID" value="NZ_JBFNQD010000002.1"/>
</dbReference>
<dbReference type="EMBL" id="JBFNQD010000002">
    <property type="protein sequence ID" value="MEW9305839.1"/>
    <property type="molecule type" value="Genomic_DNA"/>
</dbReference>
<keyword evidence="1" id="KW-0732">Signal</keyword>
<evidence type="ECO:0000313" key="2">
    <source>
        <dbReference type="EMBL" id="MEW9305839.1"/>
    </source>
</evidence>
<sequence>MRRHFPMRVLLAPVALALMAGAASPALAAGSAPDEAFQRQVFGRVIGKDRIHACYRRAYDAAHLGSHPQQNVRTMTLLVTGSAEEGGDPGYTLGLGVTFRKAGTHFETFGGCGAIGSATSPTAKANVAHCSVDCDGGAIDVRLKNDKSVLVAIPDGARIWKAGSDSEDSDERKRFGADDKLFRLDRTALTDCLSLVGDEDEKAMLRRGQ</sequence>
<feature type="chain" id="PRO_5045571642" evidence="1">
    <location>
        <begin position="29"/>
        <end position="209"/>
    </location>
</feature>
<evidence type="ECO:0000256" key="1">
    <source>
        <dbReference type="SAM" id="SignalP"/>
    </source>
</evidence>
<organism evidence="2 3">
    <name type="scientific">Labrys neptuniae</name>
    <dbReference type="NCBI Taxonomy" id="376174"/>
    <lineage>
        <taxon>Bacteria</taxon>
        <taxon>Pseudomonadati</taxon>
        <taxon>Pseudomonadota</taxon>
        <taxon>Alphaproteobacteria</taxon>
        <taxon>Hyphomicrobiales</taxon>
        <taxon>Xanthobacteraceae</taxon>
        <taxon>Labrys</taxon>
    </lineage>
</organism>
<gene>
    <name evidence="2" type="ORF">ABXS05_09855</name>
</gene>
<evidence type="ECO:0000313" key="3">
    <source>
        <dbReference type="Proteomes" id="UP001555786"/>
    </source>
</evidence>
<feature type="signal peptide" evidence="1">
    <location>
        <begin position="1"/>
        <end position="28"/>
    </location>
</feature>